<protein>
    <submittedName>
        <fullName evidence="2">Uncharacterized protein</fullName>
    </submittedName>
</protein>
<comment type="caution">
    <text evidence="2">The sequence shown here is derived from an EMBL/GenBank/DDBJ whole genome shotgun (WGS) entry which is preliminary data.</text>
</comment>
<dbReference type="Proteomes" id="UP001301769">
    <property type="component" value="Unassembled WGS sequence"/>
</dbReference>
<accession>A0AAN7BF80</accession>
<reference evidence="2" key="2">
    <citation type="submission" date="2023-05" db="EMBL/GenBank/DDBJ databases">
        <authorList>
            <consortium name="Lawrence Berkeley National Laboratory"/>
            <person name="Steindorff A."/>
            <person name="Hensen N."/>
            <person name="Bonometti L."/>
            <person name="Westerberg I."/>
            <person name="Brannstrom I.O."/>
            <person name="Guillou S."/>
            <person name="Cros-Aarteil S."/>
            <person name="Calhoun S."/>
            <person name="Haridas S."/>
            <person name="Kuo A."/>
            <person name="Mondo S."/>
            <person name="Pangilinan J."/>
            <person name="Riley R."/>
            <person name="Labutti K."/>
            <person name="Andreopoulos B."/>
            <person name="Lipzen A."/>
            <person name="Chen C."/>
            <person name="Yanf M."/>
            <person name="Daum C."/>
            <person name="Ng V."/>
            <person name="Clum A."/>
            <person name="Ohm R."/>
            <person name="Martin F."/>
            <person name="Silar P."/>
            <person name="Natvig D."/>
            <person name="Lalanne C."/>
            <person name="Gautier V."/>
            <person name="Ament-Velasquez S.L."/>
            <person name="Kruys A."/>
            <person name="Hutchinson M.I."/>
            <person name="Powell A.J."/>
            <person name="Barry K."/>
            <person name="Miller A.N."/>
            <person name="Grigoriev I.V."/>
            <person name="Debuchy R."/>
            <person name="Gladieux P."/>
            <person name="Thoren M.H."/>
            <person name="Johannesson H."/>
        </authorList>
    </citation>
    <scope>NUCLEOTIDE SEQUENCE</scope>
    <source>
        <strain evidence="2">PSN293</strain>
    </source>
</reference>
<feature type="region of interest" description="Disordered" evidence="1">
    <location>
        <begin position="65"/>
        <end position="149"/>
    </location>
</feature>
<evidence type="ECO:0000313" key="2">
    <source>
        <dbReference type="EMBL" id="KAK4219025.1"/>
    </source>
</evidence>
<gene>
    <name evidence="2" type="ORF">QBC37DRAFT_166819</name>
</gene>
<proteinExistence type="predicted"/>
<feature type="region of interest" description="Disordered" evidence="1">
    <location>
        <begin position="30"/>
        <end position="50"/>
    </location>
</feature>
<feature type="compositionally biased region" description="Polar residues" evidence="1">
    <location>
        <begin position="121"/>
        <end position="141"/>
    </location>
</feature>
<reference evidence="2" key="1">
    <citation type="journal article" date="2023" name="Mol. Phylogenet. Evol.">
        <title>Genome-scale phylogeny and comparative genomics of the fungal order Sordariales.</title>
        <authorList>
            <person name="Hensen N."/>
            <person name="Bonometti L."/>
            <person name="Westerberg I."/>
            <person name="Brannstrom I.O."/>
            <person name="Guillou S."/>
            <person name="Cros-Aarteil S."/>
            <person name="Calhoun S."/>
            <person name="Haridas S."/>
            <person name="Kuo A."/>
            <person name="Mondo S."/>
            <person name="Pangilinan J."/>
            <person name="Riley R."/>
            <person name="LaButti K."/>
            <person name="Andreopoulos B."/>
            <person name="Lipzen A."/>
            <person name="Chen C."/>
            <person name="Yan M."/>
            <person name="Daum C."/>
            <person name="Ng V."/>
            <person name="Clum A."/>
            <person name="Steindorff A."/>
            <person name="Ohm R.A."/>
            <person name="Martin F."/>
            <person name="Silar P."/>
            <person name="Natvig D.O."/>
            <person name="Lalanne C."/>
            <person name="Gautier V."/>
            <person name="Ament-Velasquez S.L."/>
            <person name="Kruys A."/>
            <person name="Hutchinson M.I."/>
            <person name="Powell A.J."/>
            <person name="Barry K."/>
            <person name="Miller A.N."/>
            <person name="Grigoriev I.V."/>
            <person name="Debuchy R."/>
            <person name="Gladieux P."/>
            <person name="Hiltunen Thoren M."/>
            <person name="Johannesson H."/>
        </authorList>
    </citation>
    <scope>NUCLEOTIDE SEQUENCE</scope>
    <source>
        <strain evidence="2">PSN293</strain>
    </source>
</reference>
<organism evidence="2 3">
    <name type="scientific">Rhypophila decipiens</name>
    <dbReference type="NCBI Taxonomy" id="261697"/>
    <lineage>
        <taxon>Eukaryota</taxon>
        <taxon>Fungi</taxon>
        <taxon>Dikarya</taxon>
        <taxon>Ascomycota</taxon>
        <taxon>Pezizomycotina</taxon>
        <taxon>Sordariomycetes</taxon>
        <taxon>Sordariomycetidae</taxon>
        <taxon>Sordariales</taxon>
        <taxon>Naviculisporaceae</taxon>
        <taxon>Rhypophila</taxon>
    </lineage>
</organism>
<feature type="compositionally biased region" description="Polar residues" evidence="1">
    <location>
        <begin position="170"/>
        <end position="189"/>
    </location>
</feature>
<evidence type="ECO:0000256" key="1">
    <source>
        <dbReference type="SAM" id="MobiDB-lite"/>
    </source>
</evidence>
<feature type="compositionally biased region" description="Polar residues" evidence="1">
    <location>
        <begin position="78"/>
        <end position="94"/>
    </location>
</feature>
<keyword evidence="3" id="KW-1185">Reference proteome</keyword>
<evidence type="ECO:0000313" key="3">
    <source>
        <dbReference type="Proteomes" id="UP001301769"/>
    </source>
</evidence>
<feature type="region of interest" description="Disordered" evidence="1">
    <location>
        <begin position="170"/>
        <end position="195"/>
    </location>
</feature>
<dbReference type="AlphaFoldDB" id="A0AAN7BF80"/>
<name>A0AAN7BF80_9PEZI</name>
<sequence length="228" mass="25123">MDRPRSSTNSPGVVETFSAAAYEVVDLTENSSPKAGATKHTAATRKGLTNNINIVDLTTADNPCYDPAEIEHRHDSQRQSTPGRRNPKSNSPGTITWDKVYPKLPKSVQQQLEHDKPKLGSSDTAQNKRATPTNAPTTSKMNPDDDEDEYGDFFLDQEAELLIEIADRVSSQVSSKATAGRSSTPTSSEPCPVCKKGKRIRTTFQQTGSPQTGHRCTDKNCRYKEFDY</sequence>
<dbReference type="EMBL" id="MU858050">
    <property type="protein sequence ID" value="KAK4219025.1"/>
    <property type="molecule type" value="Genomic_DNA"/>
</dbReference>